<evidence type="ECO:0000256" key="6">
    <source>
        <dbReference type="ARBA" id="ARBA00023098"/>
    </source>
</evidence>
<keyword evidence="4 10" id="KW-0812">Transmembrane</keyword>
<dbReference type="GO" id="GO:0008654">
    <property type="term" value="P:phospholipid biosynthetic process"/>
    <property type="evidence" value="ECO:0007669"/>
    <property type="project" value="UniProtKB-UniRule"/>
</dbReference>
<dbReference type="PANTHER" id="PTHR30309:SF0">
    <property type="entry name" value="GLYCEROL-3-PHOSPHATE ACYLTRANSFERASE-RELATED"/>
    <property type="match status" value="1"/>
</dbReference>
<keyword evidence="9 10" id="KW-1208">Phospholipid metabolism</keyword>
<comment type="pathway">
    <text evidence="10">Lipid metabolism; phospholipid metabolism.</text>
</comment>
<dbReference type="SMART" id="SM01207">
    <property type="entry name" value="G3P_acyltransf"/>
    <property type="match status" value="1"/>
</dbReference>
<comment type="catalytic activity">
    <reaction evidence="10">
        <text>an acyl phosphate + sn-glycerol 3-phosphate = a 1-acyl-sn-glycero-3-phosphate + phosphate</text>
        <dbReference type="Rhea" id="RHEA:34075"/>
        <dbReference type="ChEBI" id="CHEBI:43474"/>
        <dbReference type="ChEBI" id="CHEBI:57597"/>
        <dbReference type="ChEBI" id="CHEBI:57970"/>
        <dbReference type="ChEBI" id="CHEBI:59918"/>
        <dbReference type="EC" id="2.3.1.275"/>
    </reaction>
</comment>
<keyword evidence="7 10" id="KW-0472">Membrane</keyword>
<feature type="transmembrane region" description="Helical" evidence="10">
    <location>
        <begin position="53"/>
        <end position="74"/>
    </location>
</feature>
<keyword evidence="5 10" id="KW-1133">Transmembrane helix</keyword>
<keyword evidence="12" id="KW-1185">Reference proteome</keyword>
<comment type="similarity">
    <text evidence="10">Belongs to the PlsY family.</text>
</comment>
<accession>A0A2N9YH99</accession>
<keyword evidence="8 10" id="KW-0594">Phospholipid biosynthesis</keyword>
<keyword evidence="1 10" id="KW-1003">Cell membrane</keyword>
<dbReference type="RefSeq" id="WP_062152378.1">
    <property type="nucleotide sequence ID" value="NZ_CP012373.2"/>
</dbReference>
<gene>
    <name evidence="10 11" type="primary">plsY</name>
    <name evidence="11" type="ORF">BLE401_14420</name>
</gene>
<evidence type="ECO:0000313" key="11">
    <source>
        <dbReference type="EMBL" id="AUI69765.1"/>
    </source>
</evidence>
<evidence type="ECO:0000256" key="1">
    <source>
        <dbReference type="ARBA" id="ARBA00022475"/>
    </source>
</evidence>
<evidence type="ECO:0000256" key="4">
    <source>
        <dbReference type="ARBA" id="ARBA00022692"/>
    </source>
</evidence>
<keyword evidence="11" id="KW-0012">Acyltransferase</keyword>
<dbReference type="Pfam" id="PF02660">
    <property type="entry name" value="G3P_acyltransf"/>
    <property type="match status" value="1"/>
</dbReference>
<feature type="transmembrane region" description="Helical" evidence="10">
    <location>
        <begin position="111"/>
        <end position="135"/>
    </location>
</feature>
<name>A0A2N9YH99_9GAMM</name>
<evidence type="ECO:0000256" key="5">
    <source>
        <dbReference type="ARBA" id="ARBA00022989"/>
    </source>
</evidence>
<evidence type="ECO:0000256" key="8">
    <source>
        <dbReference type="ARBA" id="ARBA00023209"/>
    </source>
</evidence>
<keyword evidence="3 10" id="KW-0808">Transferase</keyword>
<keyword evidence="2 10" id="KW-0444">Lipid biosynthesis</keyword>
<dbReference type="UniPathway" id="UPA00085"/>
<proteinExistence type="inferred from homology"/>
<dbReference type="STRING" id="288004.AL038_09860"/>
<dbReference type="AlphaFoldDB" id="A0A2N9YH99"/>
<protein>
    <recommendedName>
        <fullName evidence="10">Glycerol-3-phosphate acyltransferase</fullName>
    </recommendedName>
    <alternativeName>
        <fullName evidence="10">Acyl-PO4 G3P acyltransferase</fullName>
    </alternativeName>
    <alternativeName>
        <fullName evidence="10">Acyl-phosphate--glycerol-3-phosphate acyltransferase</fullName>
    </alternativeName>
    <alternativeName>
        <fullName evidence="10">G3P acyltransferase</fullName>
        <shortName evidence="10">GPAT</shortName>
        <ecNumber evidence="10">2.3.1.275</ecNumber>
    </alternativeName>
    <alternativeName>
        <fullName evidence="10">Lysophosphatidic acid synthase</fullName>
        <shortName evidence="10">LPA synthase</shortName>
    </alternativeName>
</protein>
<evidence type="ECO:0000256" key="10">
    <source>
        <dbReference type="HAMAP-Rule" id="MF_01043"/>
    </source>
</evidence>
<evidence type="ECO:0000256" key="9">
    <source>
        <dbReference type="ARBA" id="ARBA00023264"/>
    </source>
</evidence>
<evidence type="ECO:0000256" key="7">
    <source>
        <dbReference type="ARBA" id="ARBA00023136"/>
    </source>
</evidence>
<reference evidence="12" key="1">
    <citation type="submission" date="2016-12" db="EMBL/GenBank/DDBJ databases">
        <title>Complete Genome Sequence of Beggiatoa leptomitiformis D-401.</title>
        <authorList>
            <person name="Fomenkov A."/>
            <person name="Vincze T."/>
            <person name="Grabovich M."/>
            <person name="Anton B.P."/>
            <person name="Dubinina G."/>
            <person name="Orlova M."/>
            <person name="Belousova E."/>
            <person name="Roberts R.J."/>
        </authorList>
    </citation>
    <scope>NUCLEOTIDE SEQUENCE [LARGE SCALE GENOMIC DNA]</scope>
    <source>
        <strain evidence="12">D-401</strain>
    </source>
</reference>
<dbReference type="PANTHER" id="PTHR30309">
    <property type="entry name" value="INNER MEMBRANE PROTEIN YGIH"/>
    <property type="match status" value="1"/>
</dbReference>
<dbReference type="Proteomes" id="UP000234271">
    <property type="component" value="Chromosome"/>
</dbReference>
<feature type="transmembrane region" description="Helical" evidence="10">
    <location>
        <begin position="80"/>
        <end position="99"/>
    </location>
</feature>
<dbReference type="HAMAP" id="MF_01043">
    <property type="entry name" value="PlsY"/>
    <property type="match status" value="1"/>
</dbReference>
<keyword evidence="6 10" id="KW-0443">Lipid metabolism</keyword>
<organism evidence="11 12">
    <name type="scientific">Beggiatoa leptomitoformis</name>
    <dbReference type="NCBI Taxonomy" id="288004"/>
    <lineage>
        <taxon>Bacteria</taxon>
        <taxon>Pseudomonadati</taxon>
        <taxon>Pseudomonadota</taxon>
        <taxon>Gammaproteobacteria</taxon>
        <taxon>Thiotrichales</taxon>
        <taxon>Thiotrichaceae</taxon>
        <taxon>Beggiatoa</taxon>
    </lineage>
</organism>
<dbReference type="OrthoDB" id="9777124at2"/>
<evidence type="ECO:0000256" key="2">
    <source>
        <dbReference type="ARBA" id="ARBA00022516"/>
    </source>
</evidence>
<dbReference type="GO" id="GO:0005886">
    <property type="term" value="C:plasma membrane"/>
    <property type="evidence" value="ECO:0007669"/>
    <property type="project" value="UniProtKB-SubCell"/>
</dbReference>
<evidence type="ECO:0000256" key="3">
    <source>
        <dbReference type="ARBA" id="ARBA00022679"/>
    </source>
</evidence>
<sequence length="204" mass="21692">MLIDILILIMAYLLGSFNSAVVISHVMGFTDPRTQGSGNPGATNVLRLGGTKAAIVTLLLDISKGVIAVGVALLLNLSTVSIALVGFTVFIGHLFPLFFHFKGGKGVATAFGVIVMFNSLAGLTTLATWLLVAVISRYSSLSALIAGTLAPLYLYLWHAPVAYWATDILISLLLIWRHRSNIHKLLNGQESKIGAKKSADVSSD</sequence>
<feature type="transmembrane region" description="Helical" evidence="10">
    <location>
        <begin position="6"/>
        <end position="27"/>
    </location>
</feature>
<dbReference type="EMBL" id="CP018889">
    <property type="protein sequence ID" value="AUI69765.1"/>
    <property type="molecule type" value="Genomic_DNA"/>
</dbReference>
<feature type="transmembrane region" description="Helical" evidence="10">
    <location>
        <begin position="155"/>
        <end position="176"/>
    </location>
</feature>
<comment type="subcellular location">
    <subcellularLocation>
        <location evidence="10">Cell membrane</location>
        <topology evidence="10">Multi-pass membrane protein</topology>
    </subcellularLocation>
</comment>
<dbReference type="GO" id="GO:0043772">
    <property type="term" value="F:acyl-phosphate glycerol-3-phosphate acyltransferase activity"/>
    <property type="evidence" value="ECO:0007669"/>
    <property type="project" value="UniProtKB-UniRule"/>
</dbReference>
<dbReference type="NCBIfam" id="TIGR00023">
    <property type="entry name" value="glycerol-3-phosphate 1-O-acyltransferase PlsY"/>
    <property type="match status" value="1"/>
</dbReference>
<dbReference type="KEGG" id="blep:AL038_09860"/>
<comment type="function">
    <text evidence="10">Catalyzes the transfer of an acyl group from acyl-phosphate (acyl-PO(4)) to glycerol-3-phosphate (G3P) to form lysophosphatidic acid (LPA). This enzyme utilizes acyl-phosphate as fatty acyl donor, but not acyl-CoA or acyl-ACP.</text>
</comment>
<dbReference type="InterPro" id="IPR003811">
    <property type="entry name" value="G3P_acylTferase_PlsY"/>
</dbReference>
<dbReference type="EC" id="2.3.1.275" evidence="10"/>
<comment type="subunit">
    <text evidence="10">Probably interacts with PlsX.</text>
</comment>
<evidence type="ECO:0000313" key="12">
    <source>
        <dbReference type="Proteomes" id="UP000234271"/>
    </source>
</evidence>